<dbReference type="GO" id="GO:0000166">
    <property type="term" value="F:nucleotide binding"/>
    <property type="evidence" value="ECO:0007669"/>
    <property type="project" value="UniProtKB-KW"/>
</dbReference>
<comment type="cofactor">
    <cofactor evidence="4">
        <name>FAD</name>
        <dbReference type="ChEBI" id="CHEBI:57692"/>
    </cofactor>
    <text evidence="4">Binds 1 FAD per subunit.</text>
</comment>
<feature type="disulfide bond" description="Redox-active" evidence="5">
    <location>
        <begin position="43"/>
        <end position="48"/>
    </location>
</feature>
<dbReference type="AlphaFoldDB" id="A0A1K2I995"/>
<dbReference type="InterPro" id="IPR004099">
    <property type="entry name" value="Pyr_nucl-diS_OxRdtase_dimer"/>
</dbReference>
<reference evidence="8" key="1">
    <citation type="submission" date="2016-11" db="EMBL/GenBank/DDBJ databases">
        <authorList>
            <person name="Jaros S."/>
            <person name="Januszkiewicz K."/>
            <person name="Wedrychowicz H."/>
        </authorList>
    </citation>
    <scope>NUCLEOTIDE SEQUENCE</scope>
    <source>
        <strain evidence="8">ACA-DC 565</strain>
    </source>
</reference>
<comment type="similarity">
    <text evidence="1">Belongs to the class-I pyridine nucleotide-disulfide oxidoreductase family.</text>
</comment>
<evidence type="ECO:0000256" key="2">
    <source>
        <dbReference type="ARBA" id="ARBA00022630"/>
    </source>
</evidence>
<feature type="domain" description="Pyridine nucleotide-disulphide oxidoreductase dimerisation" evidence="6">
    <location>
        <begin position="338"/>
        <end position="442"/>
    </location>
</feature>
<name>A0A1K2I995_9LACO</name>
<dbReference type="GO" id="GO:0016491">
    <property type="term" value="F:oxidoreductase activity"/>
    <property type="evidence" value="ECO:0007669"/>
    <property type="project" value="InterPro"/>
</dbReference>
<dbReference type="PIRSF" id="PIRSF000350">
    <property type="entry name" value="Mercury_reductase_MerA"/>
    <property type="match status" value="1"/>
</dbReference>
<keyword evidence="3 4" id="KW-0274">FAD</keyword>
<accession>A0A1K2I995</accession>
<evidence type="ECO:0000256" key="3">
    <source>
        <dbReference type="ARBA" id="ARBA00022827"/>
    </source>
</evidence>
<dbReference type="PRINTS" id="PR00368">
    <property type="entry name" value="FADPNR"/>
</dbReference>
<dbReference type="SUPFAM" id="SSF55424">
    <property type="entry name" value="FAD/NAD-linked reductases, dimerisation (C-terminal) domain"/>
    <property type="match status" value="1"/>
</dbReference>
<keyword evidence="4" id="KW-0547">Nucleotide-binding</keyword>
<feature type="binding site" evidence="4">
    <location>
        <position position="301"/>
    </location>
    <ligand>
        <name>FAD</name>
        <dbReference type="ChEBI" id="CHEBI:57692"/>
    </ligand>
</feature>
<dbReference type="PANTHER" id="PTHR43014">
    <property type="entry name" value="MERCURIC REDUCTASE"/>
    <property type="match status" value="1"/>
</dbReference>
<feature type="binding site" evidence="4">
    <location>
        <begin position="174"/>
        <end position="181"/>
    </location>
    <ligand>
        <name>NAD(+)</name>
        <dbReference type="ChEBI" id="CHEBI:57540"/>
    </ligand>
</feature>
<feature type="domain" description="FAD/NAD(P)-binding" evidence="7">
    <location>
        <begin position="6"/>
        <end position="315"/>
    </location>
</feature>
<dbReference type="InterPro" id="IPR001100">
    <property type="entry name" value="Pyr_nuc-diS_OxRdtase"/>
</dbReference>
<evidence type="ECO:0000256" key="5">
    <source>
        <dbReference type="PIRSR" id="PIRSR000350-4"/>
    </source>
</evidence>
<dbReference type="InterPro" id="IPR016156">
    <property type="entry name" value="FAD/NAD-linked_Rdtase_dimer_sf"/>
</dbReference>
<proteinExistence type="inferred from homology"/>
<evidence type="ECO:0000259" key="7">
    <source>
        <dbReference type="Pfam" id="PF07992"/>
    </source>
</evidence>
<keyword evidence="4" id="KW-0520">NAD</keyword>
<dbReference type="SUPFAM" id="SSF51905">
    <property type="entry name" value="FAD/NAD(P)-binding domain"/>
    <property type="match status" value="1"/>
</dbReference>
<evidence type="ECO:0000256" key="1">
    <source>
        <dbReference type="ARBA" id="ARBA00007532"/>
    </source>
</evidence>
<feature type="binding site" evidence="4">
    <location>
        <position position="197"/>
    </location>
    <ligand>
        <name>NAD(+)</name>
        <dbReference type="ChEBI" id="CHEBI:57540"/>
    </ligand>
</feature>
<dbReference type="InterPro" id="IPR023753">
    <property type="entry name" value="FAD/NAD-binding_dom"/>
</dbReference>
<dbReference type="Pfam" id="PF07992">
    <property type="entry name" value="Pyr_redox_2"/>
    <property type="match status" value="1"/>
</dbReference>
<dbReference type="Gene3D" id="3.30.390.30">
    <property type="match status" value="1"/>
</dbReference>
<feature type="binding site" evidence="4">
    <location>
        <position position="261"/>
    </location>
    <ligand>
        <name>NAD(+)</name>
        <dbReference type="ChEBI" id="CHEBI:57540"/>
    </ligand>
</feature>
<dbReference type="Pfam" id="PF02852">
    <property type="entry name" value="Pyr_redox_dim"/>
    <property type="match status" value="1"/>
</dbReference>
<protein>
    <submittedName>
        <fullName evidence="8">Similar to glutathione reductase</fullName>
    </submittedName>
</protein>
<evidence type="ECO:0000259" key="6">
    <source>
        <dbReference type="Pfam" id="PF02852"/>
    </source>
</evidence>
<evidence type="ECO:0000256" key="4">
    <source>
        <dbReference type="PIRSR" id="PIRSR000350-3"/>
    </source>
</evidence>
<dbReference type="EMBL" id="LT634362">
    <property type="protein sequence ID" value="SFZ88894.1"/>
    <property type="molecule type" value="Genomic_DNA"/>
</dbReference>
<dbReference type="InterPro" id="IPR036188">
    <property type="entry name" value="FAD/NAD-bd_sf"/>
</dbReference>
<dbReference type="PRINTS" id="PR00411">
    <property type="entry name" value="PNDRDTASEI"/>
</dbReference>
<dbReference type="Gene3D" id="3.50.50.60">
    <property type="entry name" value="FAD/NAD(P)-binding domain"/>
    <property type="match status" value="2"/>
</dbReference>
<dbReference type="PANTHER" id="PTHR43014:SF5">
    <property type="entry name" value="GLUTATHIONE REDUCTASE (NADPH)"/>
    <property type="match status" value="1"/>
</dbReference>
<sequence>MTKFNYDVLFIGSGHAAWHAALTLRQAGKSVAIVEEDLIAGTCTNYGCNAKILLDGPADIAHQAAAYRENGILTGELKINWEKLMAYKHQNIDPMHVGLAKAFENSGITLIDGHGQLQDAHTVKVDSDTYTADNIVLATGQRPAKLDIPGKAYLHDSRDFLSLPHLPNHITFIGAGIISLEFADLARQAGAAVTVIEFADQAIRGFYAKYSAKVVTQLKEQGVDFHFKEAVSAVAKQDQRFQVSTQSGLTVTTDYVIDATGRIPNTEQLGLDQAGIQTNRRGIIVDDHLRTTQPNIFASGDVIDKTIPKLTPTATFESNYIASQLIGLSQAPIQYPAIPSVVFTLPRIAQTGMSIAAAQKDTAHYQIQTIPYGQQMRFETKNESHAEMTIVTDQKHRLVGATIYGNDAQDLINTLTLIIDQQLTADQLDQMIFTFPGASAAILDLLRVAMRQGSQH</sequence>
<organism evidence="8">
    <name type="scientific">Loigolactobacillus rennini</name>
    <dbReference type="NCBI Taxonomy" id="238013"/>
    <lineage>
        <taxon>Bacteria</taxon>
        <taxon>Bacillati</taxon>
        <taxon>Bacillota</taxon>
        <taxon>Bacilli</taxon>
        <taxon>Lactobacillales</taxon>
        <taxon>Lactobacillaceae</taxon>
        <taxon>Loigolactobacillus</taxon>
    </lineage>
</organism>
<gene>
    <name evidence="8" type="ORF">LREN565_2007</name>
</gene>
<keyword evidence="2" id="KW-0285">Flavoprotein</keyword>
<evidence type="ECO:0000313" key="8">
    <source>
        <dbReference type="EMBL" id="SFZ88894.1"/>
    </source>
</evidence>
<feature type="binding site" evidence="4">
    <location>
        <position position="115"/>
    </location>
    <ligand>
        <name>FAD</name>
        <dbReference type="ChEBI" id="CHEBI:57692"/>
    </ligand>
</feature>